<dbReference type="InterPro" id="IPR050631">
    <property type="entry name" value="PheA/TfdB_FAD_monoxygenase"/>
</dbReference>
<dbReference type="AlphaFoldDB" id="A0AAN0KDZ6"/>
<dbReference type="Pfam" id="PF01494">
    <property type="entry name" value="FAD_binding_3"/>
    <property type="match status" value="1"/>
</dbReference>
<dbReference type="Gene3D" id="3.50.50.60">
    <property type="entry name" value="FAD/NAD(P)-binding domain"/>
    <property type="match status" value="1"/>
</dbReference>
<dbReference type="PANTHER" id="PTHR43476:SF3">
    <property type="entry name" value="FAD-BINDING MONOOXYGENASE"/>
    <property type="match status" value="1"/>
</dbReference>
<dbReference type="Gene3D" id="3.30.70.2450">
    <property type="match status" value="1"/>
</dbReference>
<dbReference type="EMBL" id="AP028056">
    <property type="protein sequence ID" value="BEH02239.1"/>
    <property type="molecule type" value="Genomic_DNA"/>
</dbReference>
<protein>
    <submittedName>
        <fullName evidence="3">NAD(P)/FAD-dependent oxidoreductase</fullName>
    </submittedName>
</protein>
<dbReference type="PRINTS" id="PR00420">
    <property type="entry name" value="RNGMNOXGNASE"/>
</dbReference>
<dbReference type="KEGG" id="broo:brsh051_15200"/>
<keyword evidence="1" id="KW-0560">Oxidoreductase</keyword>
<evidence type="ECO:0000313" key="3">
    <source>
        <dbReference type="EMBL" id="BEH02239.1"/>
    </source>
</evidence>
<keyword evidence="4" id="KW-1185">Reference proteome</keyword>
<dbReference type="GO" id="GO:0008688">
    <property type="term" value="F:3-(3-hydroxyphenyl)propionate hydroxylase activity"/>
    <property type="evidence" value="ECO:0007669"/>
    <property type="project" value="TreeGrafter"/>
</dbReference>
<evidence type="ECO:0000259" key="2">
    <source>
        <dbReference type="Pfam" id="PF01494"/>
    </source>
</evidence>
<reference evidence="3" key="1">
    <citation type="journal article" date="2024" name="Int. J. Syst. Evol. Microbiol.">
        <title>Brooklawnia propionicigenes sp. nov., a facultatively anaerobic, propionate-producing bacterium isolated from a methanogenic reactor treating waste from cattle farms.</title>
        <authorList>
            <person name="Akita Y."/>
            <person name="Ueki A."/>
            <person name="Tonouchi A."/>
            <person name="Sugawara Y."/>
            <person name="Honma S."/>
            <person name="Kaku N."/>
            <person name="Ueki K."/>
        </authorList>
    </citation>
    <scope>NUCLEOTIDE SEQUENCE</scope>
    <source>
        <strain evidence="3">SH051</strain>
    </source>
</reference>
<dbReference type="GO" id="GO:0019622">
    <property type="term" value="P:3-(3-hydroxy)phenylpropionate catabolic process"/>
    <property type="evidence" value="ECO:0007669"/>
    <property type="project" value="TreeGrafter"/>
</dbReference>
<dbReference type="GO" id="GO:0071949">
    <property type="term" value="F:FAD binding"/>
    <property type="evidence" value="ECO:0007669"/>
    <property type="project" value="InterPro"/>
</dbReference>
<dbReference type="InterPro" id="IPR002938">
    <property type="entry name" value="FAD-bd"/>
</dbReference>
<feature type="domain" description="FAD-binding" evidence="2">
    <location>
        <begin position="2"/>
        <end position="326"/>
    </location>
</feature>
<dbReference type="RefSeq" id="WP_286263689.1">
    <property type="nucleotide sequence ID" value="NZ_AP028056.1"/>
</dbReference>
<accession>A0AAN0KDZ6</accession>
<gene>
    <name evidence="3" type="ORF">brsh051_15200</name>
</gene>
<dbReference type="PANTHER" id="PTHR43476">
    <property type="entry name" value="3-(3-HYDROXY-PHENYL)PROPIONATE/3-HYDROXYCINNAMIC ACID HYDROXYLASE"/>
    <property type="match status" value="1"/>
</dbReference>
<dbReference type="InterPro" id="IPR036188">
    <property type="entry name" value="FAD/NAD-bd_sf"/>
</dbReference>
<organism evidence="3 4">
    <name type="scientific">Brooklawnia propionicigenes</name>
    <dbReference type="NCBI Taxonomy" id="3041175"/>
    <lineage>
        <taxon>Bacteria</taxon>
        <taxon>Bacillati</taxon>
        <taxon>Actinomycetota</taxon>
        <taxon>Actinomycetes</taxon>
        <taxon>Propionibacteriales</taxon>
        <taxon>Propionibacteriaceae</taxon>
        <taxon>Brooklawnia</taxon>
    </lineage>
</organism>
<evidence type="ECO:0000256" key="1">
    <source>
        <dbReference type="ARBA" id="ARBA00023002"/>
    </source>
</evidence>
<sequence>MTEVLIVGAGPVGLLLGSELARHGVTATLVERRAQLSTGTRAIGVHPPVLAALEPSGITERLLATALPVSRGEARSRGRTLGSLSFDCLSTRFRFIATLPQSDTEAALAAGAPAPRRGVRVTRVSPERRAVRVAFDDGAELTAPIVVIAGGWSSRGLAYQTTAAHAYRDRYVMADISLPPRDDADRAVIHLDAQGVLESLPLPGGRRRFVAWDSPGGRGGAAAVDRLRAALVARGEDDAASAVPEATEFGVRRFTARGMRNGGLLVVGDAAHEVSPIGGQGMNLGLLDAAGLAPLLVRWVRTGEAPDAELARWERMRITSARRAARLAAVNTALGRPAGTLTDAGRRAAIGAALATPSARALAWLYTMGLDRAA</sequence>
<proteinExistence type="predicted"/>
<name>A0AAN0KDZ6_9ACTN</name>
<dbReference type="SUPFAM" id="SSF51905">
    <property type="entry name" value="FAD/NAD(P)-binding domain"/>
    <property type="match status" value="1"/>
</dbReference>
<evidence type="ECO:0000313" key="4">
    <source>
        <dbReference type="Proteomes" id="UP001431656"/>
    </source>
</evidence>
<dbReference type="Proteomes" id="UP001431656">
    <property type="component" value="Chromosome"/>
</dbReference>